<protein>
    <recommendedName>
        <fullName evidence="3">ECF transporter S component</fullName>
    </recommendedName>
</protein>
<organism evidence="2">
    <name type="scientific">marine metagenome</name>
    <dbReference type="NCBI Taxonomy" id="408172"/>
    <lineage>
        <taxon>unclassified sequences</taxon>
        <taxon>metagenomes</taxon>
        <taxon>ecological metagenomes</taxon>
    </lineage>
</organism>
<gene>
    <name evidence="2" type="ORF">METZ01_LOCUS146441</name>
</gene>
<dbReference type="Gene3D" id="1.10.1760.20">
    <property type="match status" value="1"/>
</dbReference>
<feature type="transmembrane region" description="Helical" evidence="1">
    <location>
        <begin position="31"/>
        <end position="57"/>
    </location>
</feature>
<reference evidence="2" key="1">
    <citation type="submission" date="2018-05" db="EMBL/GenBank/DDBJ databases">
        <authorList>
            <person name="Lanie J.A."/>
            <person name="Ng W.-L."/>
            <person name="Kazmierczak K.M."/>
            <person name="Andrzejewski T.M."/>
            <person name="Davidsen T.M."/>
            <person name="Wayne K.J."/>
            <person name="Tettelin H."/>
            <person name="Glass J.I."/>
            <person name="Rusch D."/>
            <person name="Podicherti R."/>
            <person name="Tsui H.-C.T."/>
            <person name="Winkler M.E."/>
        </authorList>
    </citation>
    <scope>NUCLEOTIDE SEQUENCE</scope>
</reference>
<sequence>MVRAAIFSAMAIGLGFMFILVPNLEFISVTVFLSGLTLGIPYGVMVGGTTMLIYSAMNPLGSGLVYPTLLAGQIIAMALIGMIGSFSFRILRNAKSWLLIGVAGLAGFFCGLLYDVITTVTYPLSAGYSWEETLAYGISGILFTLMHLVSNSIIFALVVPGYLRRTSTT</sequence>
<feature type="transmembrane region" description="Helical" evidence="1">
    <location>
        <begin position="6"/>
        <end position="24"/>
    </location>
</feature>
<dbReference type="EMBL" id="UINC01022936">
    <property type="protein sequence ID" value="SVA93587.1"/>
    <property type="molecule type" value="Genomic_DNA"/>
</dbReference>
<accession>A0A381ZXL5</accession>
<evidence type="ECO:0000313" key="2">
    <source>
        <dbReference type="EMBL" id="SVA93587.1"/>
    </source>
</evidence>
<evidence type="ECO:0008006" key="3">
    <source>
        <dbReference type="Google" id="ProtNLM"/>
    </source>
</evidence>
<keyword evidence="1" id="KW-1133">Transmembrane helix</keyword>
<dbReference type="InterPro" id="IPR024529">
    <property type="entry name" value="ECF_trnsprt_substrate-spec"/>
</dbReference>
<name>A0A381ZXL5_9ZZZZ</name>
<feature type="transmembrane region" description="Helical" evidence="1">
    <location>
        <begin position="134"/>
        <end position="163"/>
    </location>
</feature>
<keyword evidence="1" id="KW-0472">Membrane</keyword>
<dbReference type="GO" id="GO:0022857">
    <property type="term" value="F:transmembrane transporter activity"/>
    <property type="evidence" value="ECO:0007669"/>
    <property type="project" value="InterPro"/>
</dbReference>
<dbReference type="AlphaFoldDB" id="A0A381ZXL5"/>
<dbReference type="Pfam" id="PF12822">
    <property type="entry name" value="ECF_trnsprt"/>
    <property type="match status" value="1"/>
</dbReference>
<feature type="transmembrane region" description="Helical" evidence="1">
    <location>
        <begin position="63"/>
        <end position="84"/>
    </location>
</feature>
<proteinExistence type="predicted"/>
<feature type="transmembrane region" description="Helical" evidence="1">
    <location>
        <begin position="96"/>
        <end position="114"/>
    </location>
</feature>
<keyword evidence="1" id="KW-0812">Transmembrane</keyword>
<evidence type="ECO:0000256" key="1">
    <source>
        <dbReference type="SAM" id="Phobius"/>
    </source>
</evidence>